<proteinExistence type="predicted"/>
<organism evidence="2 3">
    <name type="scientific">Prototheca wickerhamii</name>
    <dbReference type="NCBI Taxonomy" id="3111"/>
    <lineage>
        <taxon>Eukaryota</taxon>
        <taxon>Viridiplantae</taxon>
        <taxon>Chlorophyta</taxon>
        <taxon>core chlorophytes</taxon>
        <taxon>Trebouxiophyceae</taxon>
        <taxon>Chlorellales</taxon>
        <taxon>Chlorellaceae</taxon>
        <taxon>Prototheca</taxon>
    </lineage>
</organism>
<comment type="caution">
    <text evidence="2">The sequence shown here is derived from an EMBL/GenBank/DDBJ whole genome shotgun (WGS) entry which is preliminary data.</text>
</comment>
<dbReference type="PANTHER" id="PTHR47380">
    <property type="entry name" value="OS02G0533000 PROTEIN"/>
    <property type="match status" value="1"/>
</dbReference>
<accession>A0AAD9IHE8</accession>
<dbReference type="PANTHER" id="PTHR47380:SF4">
    <property type="entry name" value="OS02G0533000 PROTEIN"/>
    <property type="match status" value="1"/>
</dbReference>
<gene>
    <name evidence="2" type="ORF">QBZ16_004192</name>
</gene>
<evidence type="ECO:0000313" key="2">
    <source>
        <dbReference type="EMBL" id="KAK2078323.1"/>
    </source>
</evidence>
<evidence type="ECO:0000256" key="1">
    <source>
        <dbReference type="SAM" id="Phobius"/>
    </source>
</evidence>
<feature type="transmembrane region" description="Helical" evidence="1">
    <location>
        <begin position="47"/>
        <end position="72"/>
    </location>
</feature>
<sequence>MLVSSDGELLYHFDPAFKQKIRSKSRRIKREEAVAQTQIVAAKAARIAFGGVLLASIATVGLAIAAIAGASAQSDRDSRDRGGRGGAAYYRRDHYYSGPHFFINLSDLVWYGD</sequence>
<name>A0AAD9IHE8_PROWI</name>
<protein>
    <submittedName>
        <fullName evidence="2">Uncharacterized protein</fullName>
    </submittedName>
</protein>
<dbReference type="AlphaFoldDB" id="A0AAD9IHE8"/>
<evidence type="ECO:0000313" key="3">
    <source>
        <dbReference type="Proteomes" id="UP001255856"/>
    </source>
</evidence>
<reference evidence="2" key="1">
    <citation type="submission" date="2021-01" db="EMBL/GenBank/DDBJ databases">
        <authorList>
            <person name="Eckstrom K.M.E."/>
        </authorList>
    </citation>
    <scope>NUCLEOTIDE SEQUENCE</scope>
    <source>
        <strain evidence="2">UVCC 0001</strain>
    </source>
</reference>
<dbReference type="Proteomes" id="UP001255856">
    <property type="component" value="Unassembled WGS sequence"/>
</dbReference>
<keyword evidence="1" id="KW-1133">Transmembrane helix</keyword>
<dbReference type="InterPro" id="IPR044200">
    <property type="entry name" value="At5g03900-like"/>
</dbReference>
<keyword evidence="1" id="KW-0472">Membrane</keyword>
<keyword evidence="1" id="KW-0812">Transmembrane</keyword>
<dbReference type="GO" id="GO:0009941">
    <property type="term" value="C:chloroplast envelope"/>
    <property type="evidence" value="ECO:0007669"/>
    <property type="project" value="TreeGrafter"/>
</dbReference>
<dbReference type="EMBL" id="JASFZW010000005">
    <property type="protein sequence ID" value="KAK2078323.1"/>
    <property type="molecule type" value="Genomic_DNA"/>
</dbReference>
<keyword evidence="3" id="KW-1185">Reference proteome</keyword>